<dbReference type="GO" id="GO:1990070">
    <property type="term" value="C:TRAPPI protein complex"/>
    <property type="evidence" value="ECO:0007669"/>
    <property type="project" value="EnsemblFungi"/>
</dbReference>
<dbReference type="InterPro" id="IPR006722">
    <property type="entry name" value="Sedlin"/>
</dbReference>
<dbReference type="GO" id="GO:1990072">
    <property type="term" value="C:TRAPPIII protein complex"/>
    <property type="evidence" value="ECO:0007669"/>
    <property type="project" value="EnsemblFungi"/>
</dbReference>
<evidence type="ECO:0000313" key="2">
    <source>
        <dbReference type="Proteomes" id="UP000242875"/>
    </source>
</evidence>
<keyword evidence="2" id="KW-1185">Reference proteome</keyword>
<accession>A0A261Y541</accession>
<dbReference type="InterPro" id="IPR011012">
    <property type="entry name" value="Longin-like_dom_sf"/>
</dbReference>
<evidence type="ECO:0000313" key="1">
    <source>
        <dbReference type="EMBL" id="OZJ05713.1"/>
    </source>
</evidence>
<reference evidence="1 2" key="1">
    <citation type="journal article" date="2017" name="Mycologia">
        <title>Bifiguratus adelaidae, gen. et sp. nov., a new member of Mucoromycotina in endophytic and soil-dwelling habitats.</title>
        <authorList>
            <person name="Torres-Cruz T.J."/>
            <person name="Billingsley Tobias T.L."/>
            <person name="Almatruk M."/>
            <person name="Hesse C."/>
            <person name="Kuske C.R."/>
            <person name="Desiro A."/>
            <person name="Benucci G.M."/>
            <person name="Bonito G."/>
            <person name="Stajich J.E."/>
            <person name="Dunlap C."/>
            <person name="Arnold A.E."/>
            <person name="Porras-Alfaro A."/>
        </authorList>
    </citation>
    <scope>NUCLEOTIDE SEQUENCE [LARGE SCALE GENOMIC DNA]</scope>
    <source>
        <strain evidence="1 2">AZ0501</strain>
    </source>
</reference>
<dbReference type="GO" id="GO:0006888">
    <property type="term" value="P:endoplasmic reticulum to Golgi vesicle-mediated transport"/>
    <property type="evidence" value="ECO:0007669"/>
    <property type="project" value="EnsemblFungi"/>
</dbReference>
<dbReference type="AlphaFoldDB" id="A0A261Y541"/>
<gene>
    <name evidence="1" type="ORF">BZG36_01420</name>
</gene>
<name>A0A261Y541_9FUNG</name>
<dbReference type="PANTHER" id="PTHR12403">
    <property type="entry name" value="TRAFFICKING PROTEIN PARTICLE COMPLEX SUBUNIT 2"/>
    <property type="match status" value="1"/>
</dbReference>
<dbReference type="Gene3D" id="3.30.450.70">
    <property type="match status" value="1"/>
</dbReference>
<dbReference type="OrthoDB" id="10252102at2759"/>
<dbReference type="EMBL" id="MVBO01000011">
    <property type="protein sequence ID" value="OZJ05713.1"/>
    <property type="molecule type" value="Genomic_DNA"/>
</dbReference>
<sequence>MASSFYFAIVGTNDHPLYETEITPSSRPSSAVDSLKRDEHRHLNQFIVHSALDIVEEVQWNTQNLYLKVVDKFNEYLISVYLSVGNVKFMLLHDSKSEDSIKGFFVDVHELYLKTLMNPFYTPNTAITSAQFDQRVKLAAKRFL</sequence>
<proteinExistence type="predicted"/>
<organism evidence="1 2">
    <name type="scientific">Bifiguratus adelaidae</name>
    <dbReference type="NCBI Taxonomy" id="1938954"/>
    <lineage>
        <taxon>Eukaryota</taxon>
        <taxon>Fungi</taxon>
        <taxon>Fungi incertae sedis</taxon>
        <taxon>Mucoromycota</taxon>
        <taxon>Mucoromycotina</taxon>
        <taxon>Endogonomycetes</taxon>
        <taxon>Endogonales</taxon>
        <taxon>Endogonales incertae sedis</taxon>
        <taxon>Bifiguratus</taxon>
    </lineage>
</organism>
<dbReference type="Proteomes" id="UP000242875">
    <property type="component" value="Unassembled WGS sequence"/>
</dbReference>
<dbReference type="CDD" id="cd14825">
    <property type="entry name" value="TRAPPC2_sedlin"/>
    <property type="match status" value="1"/>
</dbReference>
<dbReference type="GO" id="GO:0065003">
    <property type="term" value="P:protein-containing complex assembly"/>
    <property type="evidence" value="ECO:0007669"/>
    <property type="project" value="EnsemblFungi"/>
</dbReference>
<evidence type="ECO:0008006" key="3">
    <source>
        <dbReference type="Google" id="ProtNLM"/>
    </source>
</evidence>
<dbReference type="GO" id="GO:1990071">
    <property type="term" value="C:TRAPPII protein complex"/>
    <property type="evidence" value="ECO:0007669"/>
    <property type="project" value="EnsemblFungi"/>
</dbReference>
<dbReference type="SUPFAM" id="SSF64356">
    <property type="entry name" value="SNARE-like"/>
    <property type="match status" value="1"/>
</dbReference>
<protein>
    <recommendedName>
        <fullName evidence="3">Trafficking protein particle complex subunit 2</fullName>
    </recommendedName>
</protein>
<dbReference type="Pfam" id="PF04628">
    <property type="entry name" value="Sedlin_N"/>
    <property type="match status" value="1"/>
</dbReference>
<comment type="caution">
    <text evidence="1">The sequence shown here is derived from an EMBL/GenBank/DDBJ whole genome shotgun (WGS) entry which is preliminary data.</text>
</comment>